<dbReference type="Proteomes" id="UP000248481">
    <property type="component" value="Chromosome 9"/>
</dbReference>
<sequence length="516" mass="57946">MLLALGTYFLWLFTSDLWAVQAKDPDTDVSTRSLHRDLAPKNIDFAFTLYRHLVASAPGKDVFISPVSISMALAILFLGACGHTRVQLLQGLSFNLTKMPEAEIHQGFRHLRHLFKKESETMLEMAMGNALFLDHSLELLESFSADTKHYYELEALATDFKDGAGASRQINEYIKNKTQGKIVDFLSKLDSSAMLILVNYIFFKGTWEHPFNPESTREENFYVNKTTVARVPMMFQSSTIKYLHDRVLPCQVVQLEYIGNGTVFFVLPDEGKMDMVIAALSRDTIQRWSESMITGQVNLYIPKVAISGAYDLSAILGDMGIAHLLDKGADFSGITQEAQLKLSKKCKIKLRGGAIPCLPDWQSRESFPAHPADGGETMGHAALVSTLTPTVEQEIGNTNMEAFFPKFQLDQKYEMVNCQLFKQMGIGRVFSPRADLCELSVTSRNLKVPKVLPRAVMEDDKKKKQKTEAVVGTLQEIIAYSMPPINQVDQTFHFMMYKETSRTFLFLGSVVTPALL</sequence>
<reference evidence="6" key="1">
    <citation type="submission" date="2025-08" db="UniProtKB">
        <authorList>
            <consortium name="RefSeq"/>
        </authorList>
    </citation>
    <scope>IDENTIFICATION</scope>
    <source>
        <tissue evidence="6">Blood</tissue>
    </source>
</reference>
<dbReference type="FunFam" id="3.30.497.10:FF:000001">
    <property type="entry name" value="Serine protease inhibitor"/>
    <property type="match status" value="1"/>
</dbReference>
<gene>
    <name evidence="6" type="primary">LOC110571755</name>
</gene>
<dbReference type="SMART" id="SM00093">
    <property type="entry name" value="SERPIN"/>
    <property type="match status" value="1"/>
</dbReference>
<comment type="similarity">
    <text evidence="1 2">Belongs to the serpin family.</text>
</comment>
<name>A0A8M1MLH7_NEOSC</name>
<dbReference type="GeneID" id="110571755"/>
<dbReference type="KEGG" id="nsu:110571755"/>
<evidence type="ECO:0000256" key="2">
    <source>
        <dbReference type="RuleBase" id="RU000411"/>
    </source>
</evidence>
<dbReference type="Gene3D" id="2.30.39.10">
    <property type="entry name" value="Alpha-1-antitrypsin, domain 1"/>
    <property type="match status" value="1"/>
</dbReference>
<dbReference type="FunFam" id="2.30.39.10:FF:000002">
    <property type="entry name" value="Serpin family D member 1"/>
    <property type="match status" value="1"/>
</dbReference>
<evidence type="ECO:0000256" key="1">
    <source>
        <dbReference type="ARBA" id="ARBA00009500"/>
    </source>
</evidence>
<dbReference type="AlphaFoldDB" id="A0A8M1MLH7"/>
<dbReference type="Gene3D" id="3.30.497.10">
    <property type="entry name" value="Antithrombin, subunit I, domain 2"/>
    <property type="match status" value="2"/>
</dbReference>
<protein>
    <submittedName>
        <fullName evidence="6">LOW QUALITY PROTEIN: corticosteroid-binding globulin-like</fullName>
    </submittedName>
</protein>
<dbReference type="PANTHER" id="PTHR11461:SF34">
    <property type="entry name" value="CORTICOSTEROID-BINDING GLOBULIN"/>
    <property type="match status" value="1"/>
</dbReference>
<evidence type="ECO:0000313" key="6">
    <source>
        <dbReference type="RefSeq" id="XP_044773980.1"/>
    </source>
</evidence>
<organism evidence="5 6">
    <name type="scientific">Neomonachus schauinslandi</name>
    <name type="common">Hawaiian monk seal</name>
    <name type="synonym">Monachus schauinslandi</name>
    <dbReference type="NCBI Taxonomy" id="29088"/>
    <lineage>
        <taxon>Eukaryota</taxon>
        <taxon>Metazoa</taxon>
        <taxon>Chordata</taxon>
        <taxon>Craniata</taxon>
        <taxon>Vertebrata</taxon>
        <taxon>Euteleostomi</taxon>
        <taxon>Mammalia</taxon>
        <taxon>Eutheria</taxon>
        <taxon>Laurasiatheria</taxon>
        <taxon>Carnivora</taxon>
        <taxon>Caniformia</taxon>
        <taxon>Pinnipedia</taxon>
        <taxon>Phocidae</taxon>
        <taxon>Monachinae</taxon>
        <taxon>Monachini</taxon>
        <taxon>Neomonachus</taxon>
    </lineage>
</organism>
<dbReference type="PANTHER" id="PTHR11461">
    <property type="entry name" value="SERINE PROTEASE INHIBITOR, SERPIN"/>
    <property type="match status" value="1"/>
</dbReference>
<evidence type="ECO:0000259" key="4">
    <source>
        <dbReference type="SMART" id="SM00093"/>
    </source>
</evidence>
<feature type="chain" id="PRO_5035475829" evidence="3">
    <location>
        <begin position="23"/>
        <end position="516"/>
    </location>
</feature>
<proteinExistence type="inferred from homology"/>
<dbReference type="InterPro" id="IPR000215">
    <property type="entry name" value="Serpin_fam"/>
</dbReference>
<feature type="signal peptide" evidence="3">
    <location>
        <begin position="1"/>
        <end position="22"/>
    </location>
</feature>
<accession>A0A8M1MLH7</accession>
<evidence type="ECO:0000256" key="3">
    <source>
        <dbReference type="SAM" id="SignalP"/>
    </source>
</evidence>
<evidence type="ECO:0000313" key="5">
    <source>
        <dbReference type="Proteomes" id="UP000248481"/>
    </source>
</evidence>
<dbReference type="InterPro" id="IPR036186">
    <property type="entry name" value="Serpin_sf"/>
</dbReference>
<feature type="domain" description="Serpin" evidence="4">
    <location>
        <begin position="47"/>
        <end position="513"/>
    </location>
</feature>
<dbReference type="Gene3D" id="2.10.310.10">
    <property type="entry name" value="Serpins superfamily"/>
    <property type="match status" value="1"/>
</dbReference>
<dbReference type="SUPFAM" id="SSF56574">
    <property type="entry name" value="Serpins"/>
    <property type="match status" value="2"/>
</dbReference>
<keyword evidence="5" id="KW-1185">Reference proteome</keyword>
<dbReference type="CDD" id="cd19554">
    <property type="entry name" value="serpinA6_CBG"/>
    <property type="match status" value="1"/>
</dbReference>
<dbReference type="InterPro" id="IPR023796">
    <property type="entry name" value="Serpin_dom"/>
</dbReference>
<dbReference type="InterPro" id="IPR042178">
    <property type="entry name" value="Serpin_sf_1"/>
</dbReference>
<dbReference type="GO" id="GO:0004867">
    <property type="term" value="F:serine-type endopeptidase inhibitor activity"/>
    <property type="evidence" value="ECO:0007669"/>
    <property type="project" value="InterPro"/>
</dbReference>
<dbReference type="GO" id="GO:0005615">
    <property type="term" value="C:extracellular space"/>
    <property type="evidence" value="ECO:0007669"/>
    <property type="project" value="InterPro"/>
</dbReference>
<dbReference type="RefSeq" id="XP_044773980.1">
    <property type="nucleotide sequence ID" value="XM_044918045.1"/>
</dbReference>
<keyword evidence="3" id="KW-0732">Signal</keyword>
<dbReference type="Pfam" id="PF00079">
    <property type="entry name" value="Serpin"/>
    <property type="match status" value="2"/>
</dbReference>
<dbReference type="InterPro" id="IPR042185">
    <property type="entry name" value="Serpin_sf_2"/>
</dbReference>